<keyword evidence="2" id="KW-0479">Metal-binding</keyword>
<protein>
    <recommendedName>
        <fullName evidence="3">Fe2OG dioxygenase domain-containing protein</fullName>
    </recommendedName>
</protein>
<keyword evidence="2" id="KW-0408">Iron</keyword>
<name>A0A7J7JCH3_BUGNE</name>
<dbReference type="GO" id="GO:0016491">
    <property type="term" value="F:oxidoreductase activity"/>
    <property type="evidence" value="ECO:0007669"/>
    <property type="project" value="UniProtKB-KW"/>
</dbReference>
<evidence type="ECO:0000256" key="2">
    <source>
        <dbReference type="RuleBase" id="RU003682"/>
    </source>
</evidence>
<dbReference type="GO" id="GO:0046872">
    <property type="term" value="F:metal ion binding"/>
    <property type="evidence" value="ECO:0007669"/>
    <property type="project" value="UniProtKB-KW"/>
</dbReference>
<keyword evidence="5" id="KW-1185">Reference proteome</keyword>
<dbReference type="SUPFAM" id="SSF51197">
    <property type="entry name" value="Clavaminate synthase-like"/>
    <property type="match status" value="1"/>
</dbReference>
<dbReference type="InterPro" id="IPR008775">
    <property type="entry name" value="Phytyl_CoA_dOase-like"/>
</dbReference>
<evidence type="ECO:0000259" key="3">
    <source>
        <dbReference type="PROSITE" id="PS51471"/>
    </source>
</evidence>
<comment type="caution">
    <text evidence="4">The sequence shown here is derived from an EMBL/GenBank/DDBJ whole genome shotgun (WGS) entry which is preliminary data.</text>
</comment>
<dbReference type="PANTHER" id="PTHR20883">
    <property type="entry name" value="PHYTANOYL-COA DIOXYGENASE DOMAIN CONTAINING 1"/>
    <property type="match status" value="1"/>
</dbReference>
<dbReference type="InterPro" id="IPR005123">
    <property type="entry name" value="Oxoglu/Fe-dep_dioxygenase_dom"/>
</dbReference>
<gene>
    <name evidence="4" type="ORF">EB796_018356</name>
</gene>
<evidence type="ECO:0000313" key="4">
    <source>
        <dbReference type="EMBL" id="KAF6023336.1"/>
    </source>
</evidence>
<dbReference type="Proteomes" id="UP000593567">
    <property type="component" value="Unassembled WGS sequence"/>
</dbReference>
<dbReference type="Gene3D" id="2.60.120.620">
    <property type="entry name" value="q2cbj1_9rhob like domain"/>
    <property type="match status" value="1"/>
</dbReference>
<feature type="domain" description="Fe2OG dioxygenase" evidence="3">
    <location>
        <begin position="112"/>
        <end position="246"/>
    </location>
</feature>
<comment type="cofactor">
    <cofactor evidence="1">
        <name>Fe cation</name>
        <dbReference type="ChEBI" id="CHEBI:24875"/>
    </cofactor>
</comment>
<dbReference type="Pfam" id="PF05721">
    <property type="entry name" value="PhyH"/>
    <property type="match status" value="1"/>
</dbReference>
<evidence type="ECO:0000256" key="1">
    <source>
        <dbReference type="ARBA" id="ARBA00001962"/>
    </source>
</evidence>
<proteinExistence type="inferred from homology"/>
<dbReference type="PROSITE" id="PS51471">
    <property type="entry name" value="FE2OG_OXY"/>
    <property type="match status" value="1"/>
</dbReference>
<comment type="similarity">
    <text evidence="2">Belongs to the iron/ascorbate-dependent oxidoreductase family.</text>
</comment>
<dbReference type="AlphaFoldDB" id="A0A7J7JCH3"/>
<dbReference type="EMBL" id="VXIV02002730">
    <property type="protein sequence ID" value="KAF6023336.1"/>
    <property type="molecule type" value="Genomic_DNA"/>
</dbReference>
<dbReference type="OrthoDB" id="445007at2759"/>
<accession>A0A7J7JCH3</accession>
<reference evidence="4" key="1">
    <citation type="submission" date="2020-06" db="EMBL/GenBank/DDBJ databases">
        <title>Draft genome of Bugula neritina, a colonial animal packing powerful symbionts and potential medicines.</title>
        <authorList>
            <person name="Rayko M."/>
        </authorList>
    </citation>
    <scope>NUCLEOTIDE SEQUENCE [LARGE SCALE GENOMIC DNA]</scope>
    <source>
        <strain evidence="4">Kwan_BN1</strain>
    </source>
</reference>
<keyword evidence="2" id="KW-0560">Oxidoreductase</keyword>
<organism evidence="4 5">
    <name type="scientific">Bugula neritina</name>
    <name type="common">Brown bryozoan</name>
    <name type="synonym">Sertularia neritina</name>
    <dbReference type="NCBI Taxonomy" id="10212"/>
    <lineage>
        <taxon>Eukaryota</taxon>
        <taxon>Metazoa</taxon>
        <taxon>Spiralia</taxon>
        <taxon>Lophotrochozoa</taxon>
        <taxon>Bryozoa</taxon>
        <taxon>Gymnolaemata</taxon>
        <taxon>Cheilostomatida</taxon>
        <taxon>Flustrina</taxon>
        <taxon>Buguloidea</taxon>
        <taxon>Bugulidae</taxon>
        <taxon>Bugula</taxon>
    </lineage>
</organism>
<sequence length="329" mass="37740">METGIDSDLDSVFKLSGDGRFTVTPEVLDSYKKYGYIIIRGLLTAEESSLVEEGWNVDPYLQPGKYPQADDKGDLMELAVWDDASNDATGLVGRSENLAGAVEKLLGDEVYHYHSKFLCKPPQTGGSFIWHQDYGYWYHNSLHFPDDMCTAFLAVDDIRQDNGCLKIIPGSHKCGRIEHLKYDDQIQADLERVEYYKEKLGVQEVVLNKGDVLIFHSNILHRSDKNDSDRRRLVLAIAYNTKRNNPTKPHHHPQYKEMPKVTNDALLEWGKNKLWDSTKVFYDPRISKKHMDNIKREASQVALPTAQSFQCVGECIVAIYPLYRLQFYL</sequence>
<dbReference type="PANTHER" id="PTHR20883:SF51">
    <property type="entry name" value="PHYTANOYL-COA HYDROXYLASE"/>
    <property type="match status" value="1"/>
</dbReference>
<evidence type="ECO:0000313" key="5">
    <source>
        <dbReference type="Proteomes" id="UP000593567"/>
    </source>
</evidence>